<dbReference type="InterPro" id="IPR036628">
    <property type="entry name" value="Clp_N_dom_sf"/>
</dbReference>
<dbReference type="InterPro" id="IPR019489">
    <property type="entry name" value="Clp_ATPase_C"/>
</dbReference>
<name>A0A9Q8V3Z7_9GAMM</name>
<evidence type="ECO:0000256" key="7">
    <source>
        <dbReference type="ARBA" id="ARBA00022840"/>
    </source>
</evidence>
<dbReference type="SUPFAM" id="SSF81923">
    <property type="entry name" value="Double Clp-N motif"/>
    <property type="match status" value="1"/>
</dbReference>
<evidence type="ECO:0000256" key="1">
    <source>
        <dbReference type="ARBA" id="ARBA00004496"/>
    </source>
</evidence>
<dbReference type="Gene3D" id="3.40.50.300">
    <property type="entry name" value="P-loop containing nucleotide triphosphate hydrolases"/>
    <property type="match status" value="3"/>
</dbReference>
<dbReference type="PRINTS" id="PR00300">
    <property type="entry name" value="CLPPROTEASEA"/>
</dbReference>
<comment type="subunit">
    <text evidence="13">Homohexamer; The oligomerization is ATP-dependent.</text>
</comment>
<dbReference type="Proteomes" id="UP000829116">
    <property type="component" value="Chromosome"/>
</dbReference>
<dbReference type="InterPro" id="IPR017730">
    <property type="entry name" value="Chaperonin_ClpB"/>
</dbReference>
<comment type="subcellular location">
    <subcellularLocation>
        <location evidence="1 13">Cytoplasm</location>
    </subcellularLocation>
</comment>
<dbReference type="InterPro" id="IPR001270">
    <property type="entry name" value="ClpA/B"/>
</dbReference>
<evidence type="ECO:0000256" key="9">
    <source>
        <dbReference type="ARBA" id="ARBA00023054"/>
    </source>
</evidence>
<reference evidence="14" key="1">
    <citation type="submission" date="2022-03" db="EMBL/GenBank/DDBJ databases">
        <title>ESBL-producing Moellerella wisconsensis and Escherichia marmotae isolated from wild game meat.</title>
        <authorList>
            <person name="Biggel M."/>
        </authorList>
    </citation>
    <scope>NUCLEOTIDE SEQUENCE</scope>
    <source>
        <strain evidence="14">W51</strain>
    </source>
</reference>
<evidence type="ECO:0000256" key="2">
    <source>
        <dbReference type="ARBA" id="ARBA00008675"/>
    </source>
</evidence>
<evidence type="ECO:0000256" key="13">
    <source>
        <dbReference type="RuleBase" id="RU362034"/>
    </source>
</evidence>
<dbReference type="Pfam" id="PF10431">
    <property type="entry name" value="ClpB_D2-small"/>
    <property type="match status" value="1"/>
</dbReference>
<dbReference type="InterPro" id="IPR050130">
    <property type="entry name" value="ClpA_ClpB"/>
</dbReference>
<gene>
    <name evidence="13 14" type="primary">clpB</name>
    <name evidence="14" type="ORF">MNY72_03865</name>
</gene>
<dbReference type="GO" id="GO:0034605">
    <property type="term" value="P:cellular response to heat"/>
    <property type="evidence" value="ECO:0007669"/>
    <property type="project" value="TreeGrafter"/>
</dbReference>
<keyword evidence="5" id="KW-0677">Repeat</keyword>
<feature type="coiled-coil region" evidence="13">
    <location>
        <begin position="412"/>
        <end position="468"/>
    </location>
</feature>
<dbReference type="Gene3D" id="1.10.8.60">
    <property type="match status" value="1"/>
</dbReference>
<dbReference type="FunFam" id="3.40.50.300:FF:000025">
    <property type="entry name" value="ATP-dependent Clp protease subunit"/>
    <property type="match status" value="1"/>
</dbReference>
<dbReference type="InterPro" id="IPR018368">
    <property type="entry name" value="ClpA/B_CS1"/>
</dbReference>
<dbReference type="NCBIfam" id="TIGR03346">
    <property type="entry name" value="chaperone_ClpB"/>
    <property type="match status" value="1"/>
</dbReference>
<dbReference type="InterPro" id="IPR027417">
    <property type="entry name" value="P-loop_NTPase"/>
</dbReference>
<dbReference type="Pfam" id="PF00004">
    <property type="entry name" value="AAA"/>
    <property type="match status" value="1"/>
</dbReference>
<dbReference type="Gene3D" id="1.10.1780.10">
    <property type="entry name" value="Clp, N-terminal domain"/>
    <property type="match status" value="1"/>
</dbReference>
<keyword evidence="4 13" id="KW-0963">Cytoplasm</keyword>
<evidence type="ECO:0000256" key="11">
    <source>
        <dbReference type="ARBA" id="ARBA00026057"/>
    </source>
</evidence>
<dbReference type="InterPro" id="IPR004176">
    <property type="entry name" value="Clp_R_N"/>
</dbReference>
<evidence type="ECO:0000256" key="12">
    <source>
        <dbReference type="RuleBase" id="RU004432"/>
    </source>
</evidence>
<keyword evidence="10 12" id="KW-0143">Chaperone</keyword>
<evidence type="ECO:0000256" key="4">
    <source>
        <dbReference type="ARBA" id="ARBA00022490"/>
    </source>
</evidence>
<evidence type="ECO:0000256" key="6">
    <source>
        <dbReference type="ARBA" id="ARBA00022741"/>
    </source>
</evidence>
<dbReference type="SMART" id="SM01086">
    <property type="entry name" value="ClpB_D2-small"/>
    <property type="match status" value="1"/>
</dbReference>
<evidence type="ECO:0000256" key="8">
    <source>
        <dbReference type="ARBA" id="ARBA00023016"/>
    </source>
</evidence>
<dbReference type="GeneID" id="79716305"/>
<dbReference type="PROSITE" id="PS00870">
    <property type="entry name" value="CLPAB_1"/>
    <property type="match status" value="1"/>
</dbReference>
<dbReference type="Pfam" id="PF17871">
    <property type="entry name" value="AAA_lid_9"/>
    <property type="match status" value="1"/>
</dbReference>
<dbReference type="EMBL" id="CP093245">
    <property type="protein sequence ID" value="UNH31460.1"/>
    <property type="molecule type" value="Genomic_DNA"/>
</dbReference>
<evidence type="ECO:0000313" key="15">
    <source>
        <dbReference type="Proteomes" id="UP000829116"/>
    </source>
</evidence>
<dbReference type="GO" id="GO:0005829">
    <property type="term" value="C:cytosol"/>
    <property type="evidence" value="ECO:0007669"/>
    <property type="project" value="UniProtKB-ARBA"/>
</dbReference>
<comment type="function">
    <text evidence="13">Part of a stress-induced multi-chaperone system, it is involved in the recovery of the cell from heat-induced damage, in cooperation with DnaK, DnaJ and GrpE.</text>
</comment>
<dbReference type="FunFam" id="1.10.8.60:FF:000017">
    <property type="entry name" value="ATP-dependent chaperone ClpB"/>
    <property type="match status" value="1"/>
</dbReference>
<proteinExistence type="inferred from homology"/>
<comment type="subunit">
    <text evidence="11">Homohexamer. The oligomerization is ATP-dependent.</text>
</comment>
<dbReference type="FunFam" id="1.10.1780.10:FF:000003">
    <property type="entry name" value="ATP-dependent chaperone ClpB"/>
    <property type="match status" value="1"/>
</dbReference>
<evidence type="ECO:0000256" key="10">
    <source>
        <dbReference type="ARBA" id="ARBA00023186"/>
    </source>
</evidence>
<dbReference type="GO" id="GO:0016887">
    <property type="term" value="F:ATP hydrolysis activity"/>
    <property type="evidence" value="ECO:0007669"/>
    <property type="project" value="InterPro"/>
</dbReference>
<dbReference type="InterPro" id="IPR041546">
    <property type="entry name" value="ClpA/ClpB_AAA_lid"/>
</dbReference>
<dbReference type="PROSITE" id="PS51903">
    <property type="entry name" value="CLP_R"/>
    <property type="match status" value="1"/>
</dbReference>
<keyword evidence="8 13" id="KW-0346">Stress response</keyword>
<dbReference type="SMART" id="SM00382">
    <property type="entry name" value="AAA"/>
    <property type="match status" value="2"/>
</dbReference>
<comment type="similarity">
    <text evidence="2 12">Belongs to the ClpA/ClpB family.</text>
</comment>
<keyword evidence="6 12" id="KW-0547">Nucleotide-binding</keyword>
<dbReference type="FunFam" id="3.40.50.300:FF:000010">
    <property type="entry name" value="Chaperone clpB 1, putative"/>
    <property type="match status" value="1"/>
</dbReference>
<dbReference type="InterPro" id="IPR028299">
    <property type="entry name" value="ClpA/B_CS2"/>
</dbReference>
<organism evidence="14 15">
    <name type="scientific">Moellerella wisconsensis</name>
    <dbReference type="NCBI Taxonomy" id="158849"/>
    <lineage>
        <taxon>Bacteria</taxon>
        <taxon>Pseudomonadati</taxon>
        <taxon>Pseudomonadota</taxon>
        <taxon>Gammaproteobacteria</taxon>
        <taxon>Enterobacterales</taxon>
        <taxon>Morganellaceae</taxon>
        <taxon>Moellerella</taxon>
    </lineage>
</organism>
<dbReference type="PROSITE" id="PS00871">
    <property type="entry name" value="CLPAB_2"/>
    <property type="match status" value="1"/>
</dbReference>
<dbReference type="InterPro" id="IPR003593">
    <property type="entry name" value="AAA+_ATPase"/>
</dbReference>
<dbReference type="AlphaFoldDB" id="A0A9Q8V3Z7"/>
<dbReference type="PANTHER" id="PTHR11638:SF18">
    <property type="entry name" value="HEAT SHOCK PROTEIN 104"/>
    <property type="match status" value="1"/>
</dbReference>
<sequence length="857" mass="95593">MRLDRLTNKFQQALADAQSLALGHDNQFIEPIHLMSALFNQDGGSVQPLLTSVGVNAVQFKQKIAEALKRLPQVQGAGGDVQPSSDLIRHLNLCDQLAQKNGDEFISSELFLLAALEANTTLADLLKAAGANKENLNKAIEQMRGGERVNDQGAEDQRQALKKYTVDLTERAEQGKLDPVIGRDEEIRRTIQVLQRRTKNNPVLIGEPGVGKTAIVEGLAQRIVNGEIPEGLKNKRVLSLDMGALVAGAKYRGEFEERLKAVLNDLSKQDGNVILFIDELHTMVGAGKSDGAMDAGNMLKPALARGELHCVGATTLDEYRQYIEKDPALERRFQKVYVAEPTVEDTIAILRGLKERYELHHHVQITDPAIVAAANLSHRYISDRMLPDKAIDLIDEAGSSLRMQMDSKPESLDRLERRIIQLKLEQQALKKESDDASKKRLEMLEEELAEKEREYSALEEEWKAEKAALTGTQHIKSELEDTRIEMEKARRMGDLAKMSELQYGRIPELEKQLATATAAEGKNMKLLRNKVTDVEIAEILARWTGIPVSRMLESEKEKLLRMEQQLHTRVIGQDEAVTAVSNAIRRSRAGLSDPNRPIGSFLFLGPTGVGKTELCKALANFLFDSDDAMVRIDMSEFMEKHSVSRLVGAPPGYVGYEEGGYLTEAVRRRPYSVILLDEVEKAHPDVFNILLQVLDDGRLTDGQGRTVDFRNTVVIMTSNLGSDLIQERFGTIAYPQMKEMVMGVVSQTFRPEFINRIDEVVVFHPLGKDNIASIAKIQLARLYKRLEEHGYEVTMTPAALEKIGEAGYDPIFGARPLKRAIQQEIENPLAQQILSGKLLPGKLVTLDLENDEIVAKQ</sequence>
<dbReference type="CDD" id="cd00009">
    <property type="entry name" value="AAA"/>
    <property type="match status" value="1"/>
</dbReference>
<dbReference type="RefSeq" id="WP_047255031.1">
    <property type="nucleotide sequence ID" value="NZ_CAWMFK010000028.1"/>
</dbReference>
<keyword evidence="7 12" id="KW-0067">ATP-binding</keyword>
<keyword evidence="9 13" id="KW-0175">Coiled coil</keyword>
<dbReference type="FunFam" id="3.40.50.300:FF:000120">
    <property type="entry name" value="ATP-dependent chaperone ClpB"/>
    <property type="match status" value="1"/>
</dbReference>
<evidence type="ECO:0000313" key="14">
    <source>
        <dbReference type="EMBL" id="UNH31460.1"/>
    </source>
</evidence>
<protein>
    <recommendedName>
        <fullName evidence="3 13">Chaperone protein ClpB</fullName>
    </recommendedName>
</protein>
<dbReference type="PANTHER" id="PTHR11638">
    <property type="entry name" value="ATP-DEPENDENT CLP PROTEASE"/>
    <property type="match status" value="1"/>
</dbReference>
<dbReference type="GO" id="GO:0042026">
    <property type="term" value="P:protein refolding"/>
    <property type="evidence" value="ECO:0007669"/>
    <property type="project" value="UniProtKB-UniRule"/>
</dbReference>
<dbReference type="SUPFAM" id="SSF52540">
    <property type="entry name" value="P-loop containing nucleoside triphosphate hydrolases"/>
    <property type="match status" value="2"/>
</dbReference>
<evidence type="ECO:0000256" key="5">
    <source>
        <dbReference type="ARBA" id="ARBA00022737"/>
    </source>
</evidence>
<dbReference type="GO" id="GO:0042802">
    <property type="term" value="F:identical protein binding"/>
    <property type="evidence" value="ECO:0007669"/>
    <property type="project" value="UniProtKB-ARBA"/>
</dbReference>
<evidence type="ECO:0000256" key="3">
    <source>
        <dbReference type="ARBA" id="ARBA00017574"/>
    </source>
</evidence>
<dbReference type="Pfam" id="PF02861">
    <property type="entry name" value="Clp_N"/>
    <property type="match status" value="1"/>
</dbReference>
<dbReference type="InterPro" id="IPR003959">
    <property type="entry name" value="ATPase_AAA_core"/>
</dbReference>
<dbReference type="NCBIfam" id="NF008118">
    <property type="entry name" value="PRK10865.1"/>
    <property type="match status" value="1"/>
</dbReference>
<accession>A0A9Q8V3Z7</accession>
<dbReference type="GO" id="GO:0005524">
    <property type="term" value="F:ATP binding"/>
    <property type="evidence" value="ECO:0007669"/>
    <property type="project" value="UniProtKB-UniRule"/>
</dbReference>
<dbReference type="Pfam" id="PF07724">
    <property type="entry name" value="AAA_2"/>
    <property type="match status" value="1"/>
</dbReference>
<dbReference type="CDD" id="cd19499">
    <property type="entry name" value="RecA-like_ClpB_Hsp104-like"/>
    <property type="match status" value="1"/>
</dbReference>